<protein>
    <recommendedName>
        <fullName evidence="2 5">Glutaminase</fullName>
        <ecNumber evidence="2 5">3.5.1.2</ecNumber>
    </recommendedName>
</protein>
<accession>A0ABM8YGP3</accession>
<dbReference type="Proteomes" id="UP000789423">
    <property type="component" value="Unassembled WGS sequence"/>
</dbReference>
<evidence type="ECO:0000256" key="4">
    <source>
        <dbReference type="ARBA" id="ARBA00049534"/>
    </source>
</evidence>
<sequence>MIKEYSVQVESQKKACLDQWIAHYRSYAAKGQNVSYIPALGKINLSQLGICIVEPDGTMIKSGDWDVPFTLQSISKVIGFIAACLSRGITYVLERVDVEPTGDAFNSIIRLEMHKPGKPFNPMINAGAISVASLLPGTSAQGKLETLYTLVEKMIGKRPVINEKVFQSEWQTAHRNRALAHYLKENGFLESDVEEALEVYLKQCSIEINTEDIALIGLILAHDGYHPIRKEQVLPKEVARLTKALMLTCGMYNASGKFAAFIGLPAKSGVSGGIMTLVPSRLKSELPFSDGCGIGIYGPAIDEYGNSLPGVMLLKRIAKEWDLSIF</sequence>
<evidence type="ECO:0000256" key="3">
    <source>
        <dbReference type="ARBA" id="ARBA00022801"/>
    </source>
</evidence>
<name>A0ABM8YGP3_9BACI</name>
<dbReference type="Gene3D" id="3.40.710.10">
    <property type="entry name" value="DD-peptidase/beta-lactamase superfamily"/>
    <property type="match status" value="1"/>
</dbReference>
<dbReference type="EMBL" id="CAKJTI010000043">
    <property type="protein sequence ID" value="CAG9614904.1"/>
    <property type="molecule type" value="Genomic_DNA"/>
</dbReference>
<dbReference type="SUPFAM" id="SSF56601">
    <property type="entry name" value="beta-lactamase/transpeptidase-like"/>
    <property type="match status" value="1"/>
</dbReference>
<feature type="binding site" evidence="5">
    <location>
        <position position="270"/>
    </location>
    <ligand>
        <name>substrate</name>
    </ligand>
</feature>
<evidence type="ECO:0000256" key="1">
    <source>
        <dbReference type="ARBA" id="ARBA00011076"/>
    </source>
</evidence>
<keyword evidence="7" id="KW-1185">Reference proteome</keyword>
<comment type="caution">
    <text evidence="6">The sequence shown here is derived from an EMBL/GenBank/DDBJ whole genome shotgun (WGS) entry which is preliminary data.</text>
</comment>
<dbReference type="RefSeq" id="WP_230576838.1">
    <property type="nucleotide sequence ID" value="NZ_CAKJTI010000043.1"/>
</dbReference>
<dbReference type="Pfam" id="PF04960">
    <property type="entry name" value="Glutaminase"/>
    <property type="match status" value="1"/>
</dbReference>
<dbReference type="InterPro" id="IPR015868">
    <property type="entry name" value="Glutaminase"/>
</dbReference>
<comment type="subunit">
    <text evidence="5">Homotetramer.</text>
</comment>
<feature type="binding site" evidence="5">
    <location>
        <position position="73"/>
    </location>
    <ligand>
        <name>substrate</name>
    </ligand>
</feature>
<feature type="binding site" evidence="5">
    <location>
        <position position="176"/>
    </location>
    <ligand>
        <name>substrate</name>
    </ligand>
</feature>
<gene>
    <name evidence="6" type="primary">glsA1</name>
    <name evidence="5" type="synonym">glsA</name>
    <name evidence="6" type="ORF">BACCIP111899_04137</name>
</gene>
<dbReference type="PANTHER" id="PTHR12544">
    <property type="entry name" value="GLUTAMINASE"/>
    <property type="match status" value="1"/>
</dbReference>
<dbReference type="PANTHER" id="PTHR12544:SF32">
    <property type="entry name" value="GLUTAMINASE 1"/>
    <property type="match status" value="1"/>
</dbReference>
<evidence type="ECO:0000256" key="5">
    <source>
        <dbReference type="HAMAP-Rule" id="MF_00313"/>
    </source>
</evidence>
<dbReference type="NCBIfam" id="TIGR03814">
    <property type="entry name" value="Gln_ase"/>
    <property type="match status" value="1"/>
</dbReference>
<feature type="binding site" evidence="5">
    <location>
        <position position="125"/>
    </location>
    <ligand>
        <name>substrate</name>
    </ligand>
</feature>
<comment type="similarity">
    <text evidence="1 5">Belongs to the glutaminase family.</text>
</comment>
<comment type="catalytic activity">
    <reaction evidence="4 5">
        <text>L-glutamine + H2O = L-glutamate + NH4(+)</text>
        <dbReference type="Rhea" id="RHEA:15889"/>
        <dbReference type="ChEBI" id="CHEBI:15377"/>
        <dbReference type="ChEBI" id="CHEBI:28938"/>
        <dbReference type="ChEBI" id="CHEBI:29985"/>
        <dbReference type="ChEBI" id="CHEBI:58359"/>
        <dbReference type="EC" id="3.5.1.2"/>
    </reaction>
</comment>
<dbReference type="EC" id="3.5.1.2" evidence="2 5"/>
<proteinExistence type="inferred from homology"/>
<dbReference type="HAMAP" id="MF_00313">
    <property type="entry name" value="Glutaminase"/>
    <property type="match status" value="1"/>
</dbReference>
<dbReference type="NCBIfam" id="NF009021">
    <property type="entry name" value="PRK12357.1"/>
    <property type="match status" value="1"/>
</dbReference>
<keyword evidence="5" id="KW-0007">Acetylation</keyword>
<evidence type="ECO:0000313" key="6">
    <source>
        <dbReference type="EMBL" id="CAG9614904.1"/>
    </source>
</evidence>
<evidence type="ECO:0000256" key="2">
    <source>
        <dbReference type="ARBA" id="ARBA00012918"/>
    </source>
</evidence>
<feature type="binding site" evidence="5">
    <location>
        <position position="252"/>
    </location>
    <ligand>
        <name>substrate</name>
    </ligand>
</feature>
<feature type="binding site" evidence="5">
    <location>
        <position position="200"/>
    </location>
    <ligand>
        <name>substrate</name>
    </ligand>
</feature>
<feature type="binding site" evidence="5">
    <location>
        <position position="169"/>
    </location>
    <ligand>
        <name>substrate</name>
    </ligand>
</feature>
<dbReference type="GO" id="GO:0004359">
    <property type="term" value="F:glutaminase activity"/>
    <property type="evidence" value="ECO:0007669"/>
    <property type="project" value="UniProtKB-EC"/>
</dbReference>
<reference evidence="6 7" key="1">
    <citation type="submission" date="2021-10" db="EMBL/GenBank/DDBJ databases">
        <authorList>
            <person name="Criscuolo A."/>
        </authorList>
    </citation>
    <scope>NUCLEOTIDE SEQUENCE [LARGE SCALE GENOMIC DNA]</scope>
    <source>
        <strain evidence="7">CIP 111899</strain>
    </source>
</reference>
<evidence type="ECO:0000313" key="7">
    <source>
        <dbReference type="Proteomes" id="UP000789423"/>
    </source>
</evidence>
<keyword evidence="3 5" id="KW-0378">Hydrolase</keyword>
<dbReference type="InterPro" id="IPR012338">
    <property type="entry name" value="Beta-lactam/transpept-like"/>
</dbReference>
<dbReference type="Gene3D" id="1.10.1500.10">
    <property type="match status" value="1"/>
</dbReference>
<organism evidence="6 7">
    <name type="scientific">Bacillus rhizoplanae</name>
    <dbReference type="NCBI Taxonomy" id="2880966"/>
    <lineage>
        <taxon>Bacteria</taxon>
        <taxon>Bacillati</taxon>
        <taxon>Bacillota</taxon>
        <taxon>Bacilli</taxon>
        <taxon>Bacillales</taxon>
        <taxon>Bacillaceae</taxon>
        <taxon>Bacillus</taxon>
    </lineage>
</organism>